<name>A0ABT3NSC7_9PROT</name>
<evidence type="ECO:0000256" key="7">
    <source>
        <dbReference type="ARBA" id="ARBA00023014"/>
    </source>
</evidence>
<evidence type="ECO:0000256" key="2">
    <source>
        <dbReference type="ARBA" id="ARBA00009173"/>
    </source>
</evidence>
<evidence type="ECO:0000256" key="1">
    <source>
        <dbReference type="ARBA" id="ARBA00001966"/>
    </source>
</evidence>
<dbReference type="InterPro" id="IPR052375">
    <property type="entry name" value="Complex_I_20kDa-like"/>
</dbReference>
<evidence type="ECO:0000313" key="10">
    <source>
        <dbReference type="EMBL" id="MCW8085060.1"/>
    </source>
</evidence>
<evidence type="ECO:0000256" key="6">
    <source>
        <dbReference type="ARBA" id="ARBA00023004"/>
    </source>
</evidence>
<keyword evidence="5" id="KW-0479">Metal-binding</keyword>
<comment type="similarity">
    <text evidence="2">Belongs to the complex I 20 kDa subunit family.</text>
</comment>
<dbReference type="EMBL" id="JAPFQI010000002">
    <property type="protein sequence ID" value="MCW8085060.1"/>
    <property type="molecule type" value="Genomic_DNA"/>
</dbReference>
<keyword evidence="4" id="KW-0004">4Fe-4S</keyword>
<gene>
    <name evidence="10" type="primary">nuoB</name>
    <name evidence="10" type="ORF">OF850_05425</name>
</gene>
<protein>
    <submittedName>
        <fullName evidence="10">NADH-quinone oxidoreductase subunit NuoB</fullName>
        <ecNumber evidence="10">1.6.5.9</ecNumber>
    </submittedName>
</protein>
<dbReference type="Pfam" id="PF01058">
    <property type="entry name" value="Oxidored_q6"/>
    <property type="match status" value="1"/>
</dbReference>
<comment type="caution">
    <text evidence="10">The sequence shown here is derived from an EMBL/GenBank/DDBJ whole genome shotgun (WGS) entry which is preliminary data.</text>
</comment>
<dbReference type="Gene3D" id="3.40.50.12280">
    <property type="match status" value="1"/>
</dbReference>
<dbReference type="SUPFAM" id="SSF56770">
    <property type="entry name" value="HydA/Nqo6-like"/>
    <property type="match status" value="1"/>
</dbReference>
<dbReference type="NCBIfam" id="NF005012">
    <property type="entry name" value="PRK06411.1"/>
    <property type="match status" value="1"/>
</dbReference>
<sequence>MLWPRLARNLLSRPVTDPAPHPSPEIVEALRARMDAAAQRRLGRSLSLRHVDSGSCNGCELELNATENVVHDLERLGLRFVASPRHADVLLVTGPLTRNLRVALERTRAATPEPCWVVAIGDCAADGGVFKGSYAVEGGVAQAVPVDLLIPGCPPTPSQILEGLLALIEAGR</sequence>
<dbReference type="InterPro" id="IPR006137">
    <property type="entry name" value="NADH_UbQ_OxRdtase-like_20kDa"/>
</dbReference>
<comment type="cofactor">
    <cofactor evidence="1">
        <name>[4Fe-4S] cluster</name>
        <dbReference type="ChEBI" id="CHEBI:49883"/>
    </cofactor>
</comment>
<keyword evidence="6" id="KW-0408">Iron</keyword>
<dbReference type="RefSeq" id="WP_301588907.1">
    <property type="nucleotide sequence ID" value="NZ_JAPFQI010000002.1"/>
</dbReference>
<organism evidence="10 11">
    <name type="scientific">Sabulicella glaciei</name>
    <dbReference type="NCBI Taxonomy" id="2984948"/>
    <lineage>
        <taxon>Bacteria</taxon>
        <taxon>Pseudomonadati</taxon>
        <taxon>Pseudomonadota</taxon>
        <taxon>Alphaproteobacteria</taxon>
        <taxon>Acetobacterales</taxon>
        <taxon>Acetobacteraceae</taxon>
        <taxon>Sabulicella</taxon>
    </lineage>
</organism>
<evidence type="ECO:0000256" key="5">
    <source>
        <dbReference type="ARBA" id="ARBA00022723"/>
    </source>
</evidence>
<evidence type="ECO:0000256" key="4">
    <source>
        <dbReference type="ARBA" id="ARBA00022485"/>
    </source>
</evidence>
<dbReference type="EC" id="1.6.5.9" evidence="10"/>
<feature type="domain" description="NADH:ubiquinone oxidoreductase-like 20kDa subunit" evidence="9">
    <location>
        <begin position="56"/>
        <end position="167"/>
    </location>
</feature>
<evidence type="ECO:0000256" key="3">
    <source>
        <dbReference type="ARBA" id="ARBA00022475"/>
    </source>
</evidence>
<keyword evidence="11" id="KW-1185">Reference proteome</keyword>
<keyword evidence="3" id="KW-1003">Cell membrane</keyword>
<dbReference type="PANTHER" id="PTHR42989">
    <property type="entry name" value="HYDROGENASE-4 COMPONENT I"/>
    <property type="match status" value="1"/>
</dbReference>
<keyword evidence="7" id="KW-0411">Iron-sulfur</keyword>
<dbReference type="Proteomes" id="UP001526430">
    <property type="component" value="Unassembled WGS sequence"/>
</dbReference>
<evidence type="ECO:0000259" key="9">
    <source>
        <dbReference type="Pfam" id="PF01058"/>
    </source>
</evidence>
<reference evidence="10 11" key="1">
    <citation type="submission" date="2022-10" db="EMBL/GenBank/DDBJ databases">
        <title>Roseococcus glaciei nov., sp. nov., isolated from glacier.</title>
        <authorList>
            <person name="Liu Q."/>
            <person name="Xin Y.-H."/>
        </authorList>
    </citation>
    <scope>NUCLEOTIDE SEQUENCE [LARGE SCALE GENOMIC DNA]</scope>
    <source>
        <strain evidence="10 11">MDT2-1-1</strain>
    </source>
</reference>
<dbReference type="PANTHER" id="PTHR42989:SF1">
    <property type="entry name" value="FORMATE HYDROGENLYASE SUBUNIT 7-RELATED"/>
    <property type="match status" value="1"/>
</dbReference>
<evidence type="ECO:0000313" key="11">
    <source>
        <dbReference type="Proteomes" id="UP001526430"/>
    </source>
</evidence>
<proteinExistence type="inferred from homology"/>
<keyword evidence="8" id="KW-0472">Membrane</keyword>
<keyword evidence="10" id="KW-0560">Oxidoreductase</keyword>
<dbReference type="GO" id="GO:0050136">
    <property type="term" value="F:NADH dehydrogenase (quinone) (non-electrogenic) activity"/>
    <property type="evidence" value="ECO:0007669"/>
    <property type="project" value="UniProtKB-EC"/>
</dbReference>
<evidence type="ECO:0000256" key="8">
    <source>
        <dbReference type="ARBA" id="ARBA00023136"/>
    </source>
</evidence>
<accession>A0ABT3NSC7</accession>